<feature type="transmembrane region" description="Helical" evidence="1">
    <location>
        <begin position="12"/>
        <end position="30"/>
    </location>
</feature>
<dbReference type="OrthoDB" id="117592at2759"/>
<sequence length="252" mass="28142">MAPPDDGSRANYMIWARDCLSIALMTVAIFEQFRVSIPDLHINAIQFIALPMIAGVGAVLFLIAMSSTIDFPLPFTLVVGIPVWFAVVLLKSSVIVLICQVLLTFVYPAYLYGFIQVQPSNQKFYLVLLPIIKIIAKNWISHFLGNKYDLKPQIMIFNVDVFNALYVSSSMQNSSSISTMLSMIGLDVVQAWVSISAIGHLMKFIRQLQRRIPAGHPLESASFIEITQQIIKEDTQAKAHLSLHHYSSALTI</sequence>
<keyword evidence="1" id="KW-0472">Membrane</keyword>
<dbReference type="EMBL" id="JAENGZ010001614">
    <property type="protein sequence ID" value="KAG6947137.1"/>
    <property type="molecule type" value="Genomic_DNA"/>
</dbReference>
<keyword evidence="1" id="KW-1133">Transmembrane helix</keyword>
<gene>
    <name evidence="2" type="ORF">JG687_00016303</name>
</gene>
<protein>
    <submittedName>
        <fullName evidence="2">Uncharacterized protein</fullName>
    </submittedName>
</protein>
<organism evidence="2 3">
    <name type="scientific">Phytophthora cactorum</name>
    <dbReference type="NCBI Taxonomy" id="29920"/>
    <lineage>
        <taxon>Eukaryota</taxon>
        <taxon>Sar</taxon>
        <taxon>Stramenopiles</taxon>
        <taxon>Oomycota</taxon>
        <taxon>Peronosporomycetes</taxon>
        <taxon>Peronosporales</taxon>
        <taxon>Peronosporaceae</taxon>
        <taxon>Phytophthora</taxon>
    </lineage>
</organism>
<evidence type="ECO:0000313" key="2">
    <source>
        <dbReference type="EMBL" id="KAG6947137.1"/>
    </source>
</evidence>
<feature type="transmembrane region" description="Helical" evidence="1">
    <location>
        <begin position="42"/>
        <end position="63"/>
    </location>
</feature>
<name>A0A8T1TU47_9STRA</name>
<evidence type="ECO:0000313" key="3">
    <source>
        <dbReference type="Proteomes" id="UP000688947"/>
    </source>
</evidence>
<reference evidence="2" key="1">
    <citation type="submission" date="2021-01" db="EMBL/GenBank/DDBJ databases">
        <title>Phytophthora aleatoria, a newly-described species from Pinus radiata is distinct from Phytophthora cactorum isolates based on comparative genomics.</title>
        <authorList>
            <person name="Mcdougal R."/>
            <person name="Panda P."/>
            <person name="Williams N."/>
            <person name="Studholme D.J."/>
        </authorList>
    </citation>
    <scope>NUCLEOTIDE SEQUENCE</scope>
    <source>
        <strain evidence="2">NZFS 3830</strain>
    </source>
</reference>
<feature type="transmembrane region" description="Helical" evidence="1">
    <location>
        <begin position="180"/>
        <end position="202"/>
    </location>
</feature>
<dbReference type="AlphaFoldDB" id="A0A8T1TU47"/>
<feature type="transmembrane region" description="Helical" evidence="1">
    <location>
        <begin position="124"/>
        <end position="140"/>
    </location>
</feature>
<proteinExistence type="predicted"/>
<keyword evidence="1" id="KW-0812">Transmembrane</keyword>
<feature type="transmembrane region" description="Helical" evidence="1">
    <location>
        <begin position="83"/>
        <end position="112"/>
    </location>
</feature>
<evidence type="ECO:0000256" key="1">
    <source>
        <dbReference type="SAM" id="Phobius"/>
    </source>
</evidence>
<accession>A0A8T1TU47</accession>
<comment type="caution">
    <text evidence="2">The sequence shown here is derived from an EMBL/GenBank/DDBJ whole genome shotgun (WGS) entry which is preliminary data.</text>
</comment>
<dbReference type="VEuPathDB" id="FungiDB:PC110_g9480"/>
<dbReference type="Proteomes" id="UP000688947">
    <property type="component" value="Unassembled WGS sequence"/>
</dbReference>